<dbReference type="AlphaFoldDB" id="A0AAE3V8N8"/>
<proteinExistence type="predicted"/>
<dbReference type="EMBL" id="JAUSTO010000002">
    <property type="protein sequence ID" value="MDQ0151723.1"/>
    <property type="molecule type" value="Genomic_DNA"/>
</dbReference>
<gene>
    <name evidence="1" type="ORF">J2S20_000403</name>
</gene>
<dbReference type="Proteomes" id="UP001241537">
    <property type="component" value="Unassembled WGS sequence"/>
</dbReference>
<keyword evidence="2" id="KW-1185">Reference proteome</keyword>
<reference evidence="1" key="1">
    <citation type="submission" date="2023-07" db="EMBL/GenBank/DDBJ databases">
        <title>Genomic Encyclopedia of Type Strains, Phase IV (KMG-IV): sequencing the most valuable type-strain genomes for metagenomic binning, comparative biology and taxonomic classification.</title>
        <authorList>
            <person name="Goeker M."/>
        </authorList>
    </citation>
    <scope>NUCLEOTIDE SEQUENCE</scope>
    <source>
        <strain evidence="1">DSM 19659</strain>
    </source>
</reference>
<evidence type="ECO:0000313" key="2">
    <source>
        <dbReference type="Proteomes" id="UP001241537"/>
    </source>
</evidence>
<dbReference type="RefSeq" id="WP_307252544.1">
    <property type="nucleotide sequence ID" value="NZ_JAUSTO010000002.1"/>
</dbReference>
<comment type="caution">
    <text evidence="1">The sequence shown here is derived from an EMBL/GenBank/DDBJ whole genome shotgun (WGS) entry which is preliminary data.</text>
</comment>
<organism evidence="1 2">
    <name type="scientific">Moryella indoligenes</name>
    <dbReference type="NCBI Taxonomy" id="371674"/>
    <lineage>
        <taxon>Bacteria</taxon>
        <taxon>Bacillati</taxon>
        <taxon>Bacillota</taxon>
        <taxon>Clostridia</taxon>
        <taxon>Lachnospirales</taxon>
        <taxon>Lachnospiraceae</taxon>
        <taxon>Moryella</taxon>
    </lineage>
</organism>
<evidence type="ECO:0000313" key="1">
    <source>
        <dbReference type="EMBL" id="MDQ0151723.1"/>
    </source>
</evidence>
<protein>
    <submittedName>
        <fullName evidence="1">Uncharacterized protein</fullName>
    </submittedName>
</protein>
<name>A0AAE3V8N8_9FIRM</name>
<sequence length="100" mass="11467">MVKLILADGTELKGFKQNGNNYVSKTEVDVSVFEDNLPTLTIVDGDTQMIMHNAELIQQVQYADGWYLCFREKTEQEMRYAELTGKLEYMAMMTGVDMEV</sequence>
<accession>A0AAE3V8N8</accession>